<keyword evidence="3" id="KW-1185">Reference proteome</keyword>
<reference evidence="2 3" key="1">
    <citation type="submission" date="2021-04" db="EMBL/GenBank/DDBJ databases">
        <authorList>
            <person name="Ivanova A."/>
        </authorList>
    </citation>
    <scope>NUCLEOTIDE SEQUENCE [LARGE SCALE GENOMIC DNA]</scope>
    <source>
        <strain evidence="2 3">G18</strain>
    </source>
</reference>
<gene>
    <name evidence="2" type="ORF">J8F10_30410</name>
</gene>
<evidence type="ECO:0000313" key="2">
    <source>
        <dbReference type="EMBL" id="MBP3959579.1"/>
    </source>
</evidence>
<evidence type="ECO:0000313" key="3">
    <source>
        <dbReference type="Proteomes" id="UP000676565"/>
    </source>
</evidence>
<comment type="caution">
    <text evidence="2">The sequence shown here is derived from an EMBL/GenBank/DDBJ whole genome shotgun (WGS) entry which is preliminary data.</text>
</comment>
<proteinExistence type="predicted"/>
<dbReference type="EMBL" id="JAGKQQ010000001">
    <property type="protein sequence ID" value="MBP3959579.1"/>
    <property type="molecule type" value="Genomic_DNA"/>
</dbReference>
<protein>
    <submittedName>
        <fullName evidence="2">AAA family ATPase</fullName>
    </submittedName>
</protein>
<sequence length="419" mass="44570">MARPGGALDRAEQKIRADAPVLHAGEMLVESLAGVRPRAVRWLVPGRIPAGMVGLLAGDGGHGKSVTTLELAAAVTRGRCAFGMTYPNAVSGKALLICCEDDWQCTVVPRLAALGADLSRVLRVKGIGKTDGGLLDFNLAHFAELERLLTRDKDIKLVVIDPAGAYIGRAGVDDNSDSELRSLLGPLSEAANRTGAAVLLVKHLNKSAGATAVQRVGGSVGYVNGVRYVYMIVPDPDDADRKLMLPIKANILPPGALGFAYRLRQLAPDEAGRLLLAEWPDLDAEEVVKLAAQLFRQEWEQDVRADPNAVASTSTRPRQKTPEQAAEWLVSVFNEEHVAYPSSVVFTAGKAAGFGRDSIYKAKDLAGLTASKSGRCAGTWYWGTGGTDLWLLREAFPSGSSGSSGSRPEVPEKQGYSTS</sequence>
<dbReference type="Proteomes" id="UP000676565">
    <property type="component" value="Unassembled WGS sequence"/>
</dbReference>
<dbReference type="Gene3D" id="3.40.50.300">
    <property type="entry name" value="P-loop containing nucleotide triphosphate hydrolases"/>
    <property type="match status" value="1"/>
</dbReference>
<accession>A0ABS5C0R6</accession>
<name>A0ABS5C0R6_9BACT</name>
<dbReference type="InterPro" id="IPR027417">
    <property type="entry name" value="P-loop_NTPase"/>
</dbReference>
<organism evidence="2 3">
    <name type="scientific">Gemmata palustris</name>
    <dbReference type="NCBI Taxonomy" id="2822762"/>
    <lineage>
        <taxon>Bacteria</taxon>
        <taxon>Pseudomonadati</taxon>
        <taxon>Planctomycetota</taxon>
        <taxon>Planctomycetia</taxon>
        <taxon>Gemmatales</taxon>
        <taxon>Gemmataceae</taxon>
        <taxon>Gemmata</taxon>
    </lineage>
</organism>
<dbReference type="SUPFAM" id="SSF52540">
    <property type="entry name" value="P-loop containing nucleoside triphosphate hydrolases"/>
    <property type="match status" value="1"/>
</dbReference>
<evidence type="ECO:0000256" key="1">
    <source>
        <dbReference type="SAM" id="MobiDB-lite"/>
    </source>
</evidence>
<feature type="region of interest" description="Disordered" evidence="1">
    <location>
        <begin position="397"/>
        <end position="419"/>
    </location>
</feature>
<dbReference type="RefSeq" id="WP_210660280.1">
    <property type="nucleotide sequence ID" value="NZ_JAGKQQ010000001.1"/>
</dbReference>
<dbReference type="Pfam" id="PF13481">
    <property type="entry name" value="AAA_25"/>
    <property type="match status" value="1"/>
</dbReference>